<evidence type="ECO:0008006" key="4">
    <source>
        <dbReference type="Google" id="ProtNLM"/>
    </source>
</evidence>
<evidence type="ECO:0000313" key="3">
    <source>
        <dbReference type="Proteomes" id="UP000765224"/>
    </source>
</evidence>
<comment type="caution">
    <text evidence="2">The sequence shown here is derived from an EMBL/GenBank/DDBJ whole genome shotgun (WGS) entry which is preliminary data.</text>
</comment>
<feature type="compositionally biased region" description="Basic and acidic residues" evidence="1">
    <location>
        <begin position="15"/>
        <end position="27"/>
    </location>
</feature>
<organism evidence="2 3">
    <name type="scientific">Pseudomonas ekonensis</name>
    <dbReference type="NCBI Taxonomy" id="2842353"/>
    <lineage>
        <taxon>Bacteria</taxon>
        <taxon>Pseudomonadati</taxon>
        <taxon>Pseudomonadota</taxon>
        <taxon>Gammaproteobacteria</taxon>
        <taxon>Pseudomonadales</taxon>
        <taxon>Pseudomonadaceae</taxon>
        <taxon>Pseudomonas</taxon>
    </lineage>
</organism>
<reference evidence="2 3" key="1">
    <citation type="submission" date="2021-06" db="EMBL/GenBank/DDBJ databases">
        <title>Updating the genus Pseudomonas: Description of 43 new species and partition of the Pseudomonas putida group.</title>
        <authorList>
            <person name="Girard L."/>
            <person name="Lood C."/>
            <person name="Vandamme P."/>
            <person name="Rokni-Zadeh H."/>
            <person name="Van Noort V."/>
            <person name="Hofte M."/>
            <person name="Lavigne R."/>
            <person name="De Mot R."/>
        </authorList>
    </citation>
    <scope>NUCLEOTIDE SEQUENCE [LARGE SCALE GENOMIC DNA]</scope>
    <source>
        <strain evidence="2 3">COR58</strain>
    </source>
</reference>
<dbReference type="Pfam" id="PF19619">
    <property type="entry name" value="DUF6124"/>
    <property type="match status" value="1"/>
</dbReference>
<dbReference type="EMBL" id="JAHSTS010000002">
    <property type="protein sequence ID" value="MBV4460422.1"/>
    <property type="molecule type" value="Genomic_DNA"/>
</dbReference>
<protein>
    <recommendedName>
        <fullName evidence="4">DUF3077 domain-containing protein</fullName>
    </recommendedName>
</protein>
<dbReference type="Proteomes" id="UP000765224">
    <property type="component" value="Unassembled WGS sequence"/>
</dbReference>
<gene>
    <name evidence="2" type="ORF">KVG96_20900</name>
</gene>
<accession>A0ABS6PIV7</accession>
<proteinExistence type="predicted"/>
<dbReference type="RefSeq" id="WP_217893736.1">
    <property type="nucleotide sequence ID" value="NZ_JAHSTS010000002.1"/>
</dbReference>
<sequence>MKKDSQTPPSPAPDSEPHESRPQPGERVRKRRQAPPFKELFSVRTDVDTLTLLTHATQTLAALTTVTANFADGFEGAQRSRILAIQQLATMTEMLVCRALETVDPLQAVAPPPVPVVH</sequence>
<keyword evidence="3" id="KW-1185">Reference proteome</keyword>
<feature type="region of interest" description="Disordered" evidence="1">
    <location>
        <begin position="1"/>
        <end position="37"/>
    </location>
</feature>
<name>A0ABS6PIV7_9PSED</name>
<evidence type="ECO:0000313" key="2">
    <source>
        <dbReference type="EMBL" id="MBV4460422.1"/>
    </source>
</evidence>
<evidence type="ECO:0000256" key="1">
    <source>
        <dbReference type="SAM" id="MobiDB-lite"/>
    </source>
</evidence>